<dbReference type="EMBL" id="VIIS01002193">
    <property type="protein sequence ID" value="KAF0287404.1"/>
    <property type="molecule type" value="Genomic_DNA"/>
</dbReference>
<proteinExistence type="predicted"/>
<dbReference type="Proteomes" id="UP000440578">
    <property type="component" value="Unassembled WGS sequence"/>
</dbReference>
<gene>
    <name evidence="1" type="ORF">FJT64_014157</name>
</gene>
<dbReference type="OrthoDB" id="6393328at2759"/>
<accession>A0A6A4V754</accession>
<reference evidence="1 2" key="1">
    <citation type="submission" date="2019-07" db="EMBL/GenBank/DDBJ databases">
        <title>Draft genome assembly of a fouling barnacle, Amphibalanus amphitrite (Darwin, 1854): The first reference genome for Thecostraca.</title>
        <authorList>
            <person name="Kim W."/>
        </authorList>
    </citation>
    <scope>NUCLEOTIDE SEQUENCE [LARGE SCALE GENOMIC DNA]</scope>
    <source>
        <strain evidence="1">SNU_AA5</strain>
        <tissue evidence="1">Soma without cirri and trophi</tissue>
    </source>
</reference>
<name>A0A6A4V754_AMPAM</name>
<dbReference type="AlphaFoldDB" id="A0A6A4V754"/>
<evidence type="ECO:0000313" key="2">
    <source>
        <dbReference type="Proteomes" id="UP000440578"/>
    </source>
</evidence>
<organism evidence="1 2">
    <name type="scientific">Amphibalanus amphitrite</name>
    <name type="common">Striped barnacle</name>
    <name type="synonym">Balanus amphitrite</name>
    <dbReference type="NCBI Taxonomy" id="1232801"/>
    <lineage>
        <taxon>Eukaryota</taxon>
        <taxon>Metazoa</taxon>
        <taxon>Ecdysozoa</taxon>
        <taxon>Arthropoda</taxon>
        <taxon>Crustacea</taxon>
        <taxon>Multicrustacea</taxon>
        <taxon>Cirripedia</taxon>
        <taxon>Thoracica</taxon>
        <taxon>Thoracicalcarea</taxon>
        <taxon>Balanomorpha</taxon>
        <taxon>Balanoidea</taxon>
        <taxon>Balanidae</taxon>
        <taxon>Amphibalaninae</taxon>
        <taxon>Amphibalanus</taxon>
    </lineage>
</organism>
<evidence type="ECO:0000313" key="1">
    <source>
        <dbReference type="EMBL" id="KAF0287404.1"/>
    </source>
</evidence>
<sequence>MLPSCNRKLAFESSFIKLIFQYQPLNDAISPSLSPSNTLPAENDAALSRLENSLRRRLEALRLDVLLPWARLMQVQELADVRGPRQAANRAALYTNLRLTLNKDIMASWLSSTWMSDTPAQKQETLNNILNEDFPAMLGKPLFYFFEDKNLDIYYPYPCGYEEVFEIFRKLRSVANKVESTSGDDAKWKVLLEQLPKNVKPDPPAPMTQAQLDMEEELLAVHMIDMLTGYPRQRSKKY</sequence>
<keyword evidence="2" id="KW-1185">Reference proteome</keyword>
<protein>
    <submittedName>
        <fullName evidence="1">Uncharacterized protein</fullName>
    </submittedName>
</protein>
<comment type="caution">
    <text evidence="1">The sequence shown here is derived from an EMBL/GenBank/DDBJ whole genome shotgun (WGS) entry which is preliminary data.</text>
</comment>